<feature type="domain" description="Helitron helicase-like" evidence="1">
    <location>
        <begin position="102"/>
        <end position="218"/>
    </location>
</feature>
<dbReference type="PANTHER" id="PTHR45786:SF80">
    <property type="entry name" value="HELITRON HELICASE-LIKE DOMAIN-CONTAINING PROTEIN"/>
    <property type="match status" value="1"/>
</dbReference>
<accession>A0AAW2LKE0</accession>
<dbReference type="InterPro" id="IPR025476">
    <property type="entry name" value="Helitron_helicase-like"/>
</dbReference>
<dbReference type="EMBL" id="JACGWJ010000024">
    <property type="protein sequence ID" value="KAL0319695.1"/>
    <property type="molecule type" value="Genomic_DNA"/>
</dbReference>
<name>A0AAW2LKE0_SESRA</name>
<dbReference type="PANTHER" id="PTHR45786">
    <property type="entry name" value="DNA BINDING PROTEIN-LIKE"/>
    <property type="match status" value="1"/>
</dbReference>
<proteinExistence type="predicted"/>
<evidence type="ECO:0000313" key="2">
    <source>
        <dbReference type="EMBL" id="KAL0319695.1"/>
    </source>
</evidence>
<dbReference type="Pfam" id="PF14214">
    <property type="entry name" value="Helitron_like_N"/>
    <property type="match status" value="1"/>
</dbReference>
<reference evidence="2" key="2">
    <citation type="journal article" date="2024" name="Plant">
        <title>Genomic evolution and insights into agronomic trait innovations of Sesamum species.</title>
        <authorList>
            <person name="Miao H."/>
            <person name="Wang L."/>
            <person name="Qu L."/>
            <person name="Liu H."/>
            <person name="Sun Y."/>
            <person name="Le M."/>
            <person name="Wang Q."/>
            <person name="Wei S."/>
            <person name="Zheng Y."/>
            <person name="Lin W."/>
            <person name="Duan Y."/>
            <person name="Cao H."/>
            <person name="Xiong S."/>
            <person name="Wang X."/>
            <person name="Wei L."/>
            <person name="Li C."/>
            <person name="Ma Q."/>
            <person name="Ju M."/>
            <person name="Zhao R."/>
            <person name="Li G."/>
            <person name="Mu C."/>
            <person name="Tian Q."/>
            <person name="Mei H."/>
            <person name="Zhang T."/>
            <person name="Gao T."/>
            <person name="Zhang H."/>
        </authorList>
    </citation>
    <scope>NUCLEOTIDE SEQUENCE</scope>
    <source>
        <strain evidence="2">G02</strain>
    </source>
</reference>
<sequence length="236" mass="27308">MFIYDTEHEIENRLLENNGLDRELIDKIKHILGAHNPFVQTLWQLAQRDDILDCKLLIKEKTTAHSRYALPTTSHVAGYYDPLQYPLLFSNGTYGWDSDCRTVDGNVGRRTVIPSSFVGSPRDMYQRYQDAMSVVQKFGKPDLFITMTCNPSWEEIQNELKPGQTPEDRFDLLTRIIRAKFEELKKDIYTKGVLGKVVAHVHVIKFKRRGLPDAHMLVILDKNDKLNTPDDHDHIV</sequence>
<comment type="caution">
    <text evidence="2">The sequence shown here is derived from an EMBL/GenBank/DDBJ whole genome shotgun (WGS) entry which is preliminary data.</text>
</comment>
<reference evidence="2" key="1">
    <citation type="submission" date="2020-06" db="EMBL/GenBank/DDBJ databases">
        <authorList>
            <person name="Li T."/>
            <person name="Hu X."/>
            <person name="Zhang T."/>
            <person name="Song X."/>
            <person name="Zhang H."/>
            <person name="Dai N."/>
            <person name="Sheng W."/>
            <person name="Hou X."/>
            <person name="Wei L."/>
        </authorList>
    </citation>
    <scope>NUCLEOTIDE SEQUENCE</scope>
    <source>
        <strain evidence="2">G02</strain>
        <tissue evidence="2">Leaf</tissue>
    </source>
</reference>
<evidence type="ECO:0000259" key="1">
    <source>
        <dbReference type="Pfam" id="PF14214"/>
    </source>
</evidence>
<organism evidence="2">
    <name type="scientific">Sesamum radiatum</name>
    <name type="common">Black benniseed</name>
    <dbReference type="NCBI Taxonomy" id="300843"/>
    <lineage>
        <taxon>Eukaryota</taxon>
        <taxon>Viridiplantae</taxon>
        <taxon>Streptophyta</taxon>
        <taxon>Embryophyta</taxon>
        <taxon>Tracheophyta</taxon>
        <taxon>Spermatophyta</taxon>
        <taxon>Magnoliopsida</taxon>
        <taxon>eudicotyledons</taxon>
        <taxon>Gunneridae</taxon>
        <taxon>Pentapetalae</taxon>
        <taxon>asterids</taxon>
        <taxon>lamiids</taxon>
        <taxon>Lamiales</taxon>
        <taxon>Pedaliaceae</taxon>
        <taxon>Sesamum</taxon>
    </lineage>
</organism>
<protein>
    <recommendedName>
        <fullName evidence="1">Helitron helicase-like domain-containing protein</fullName>
    </recommendedName>
</protein>
<gene>
    <name evidence="2" type="ORF">Sradi_5231000</name>
</gene>
<dbReference type="AlphaFoldDB" id="A0AAW2LKE0"/>